<dbReference type="PANTHER" id="PTHR30015:SF7">
    <property type="entry name" value="TYPE IV METHYL-DIRECTED RESTRICTION ENZYME ECOKMRR"/>
    <property type="match status" value="1"/>
</dbReference>
<dbReference type="AlphaFoldDB" id="A0A1Y4QBT0"/>
<dbReference type="SUPFAM" id="SSF52980">
    <property type="entry name" value="Restriction endonuclease-like"/>
    <property type="match status" value="1"/>
</dbReference>
<reference evidence="3" key="1">
    <citation type="submission" date="2017-04" db="EMBL/GenBank/DDBJ databases">
        <title>Function of individual gut microbiota members based on whole genome sequencing of pure cultures obtained from chicken caecum.</title>
        <authorList>
            <person name="Medvecky M."/>
            <person name="Cejkova D."/>
            <person name="Polansky O."/>
            <person name="Karasova D."/>
            <person name="Kubasova T."/>
            <person name="Cizek A."/>
            <person name="Rychlik I."/>
        </authorList>
    </citation>
    <scope>NUCLEOTIDE SEQUENCE [LARGE SCALE GENOMIC DNA]</scope>
    <source>
        <strain evidence="3">An149</strain>
    </source>
</reference>
<name>A0A1Y4QBT0_9FIRM</name>
<dbReference type="InterPro" id="IPR011856">
    <property type="entry name" value="tRNA_endonuc-like_dom_sf"/>
</dbReference>
<dbReference type="Pfam" id="PF04471">
    <property type="entry name" value="Mrr_cat"/>
    <property type="match status" value="1"/>
</dbReference>
<feature type="domain" description="Restriction endonuclease type IV Mrr" evidence="1">
    <location>
        <begin position="132"/>
        <end position="238"/>
    </location>
</feature>
<dbReference type="GO" id="GO:0009307">
    <property type="term" value="P:DNA restriction-modification system"/>
    <property type="evidence" value="ECO:0007669"/>
    <property type="project" value="InterPro"/>
</dbReference>
<evidence type="ECO:0000259" key="1">
    <source>
        <dbReference type="Pfam" id="PF04471"/>
    </source>
</evidence>
<protein>
    <recommendedName>
        <fullName evidence="1">Restriction endonuclease type IV Mrr domain-containing protein</fullName>
    </recommendedName>
</protein>
<sequence length="279" mass="32902">MEAYKRVNFSKTYNLGDLSSKIRVMKYNNQAGYNYFILFYPSWRHSKNNGTADLRYKYNKINWHNSKLYFENYYIYSKYPEDIIKLVTILRQKGYKISLCDEEQDKKTKLEEKEIFASNTSIEKLVNYYSRKPYDFEILCSKIFNRLGYICELTPPTNDGGYDILLIKNEERIIVECKCYALDNKIGRPLIQKLVGANSTVHADKMIFITTSDFSVAAIEFAQEANVELINGRVLFDFLHELGFINKQPIEISLAEYQLKISDLSLYIPTDIYERYYLE</sequence>
<evidence type="ECO:0000313" key="3">
    <source>
        <dbReference type="Proteomes" id="UP000196258"/>
    </source>
</evidence>
<dbReference type="InterPro" id="IPR007560">
    <property type="entry name" value="Restrct_endonuc_IV_Mrr"/>
</dbReference>
<comment type="caution">
    <text evidence="2">The sequence shown here is derived from an EMBL/GenBank/DDBJ whole genome shotgun (WGS) entry which is preliminary data.</text>
</comment>
<dbReference type="Gene3D" id="3.40.1350.10">
    <property type="match status" value="1"/>
</dbReference>
<gene>
    <name evidence="2" type="ORF">B5E91_13315</name>
</gene>
<proteinExistence type="predicted"/>
<dbReference type="GO" id="GO:0003677">
    <property type="term" value="F:DNA binding"/>
    <property type="evidence" value="ECO:0007669"/>
    <property type="project" value="InterPro"/>
</dbReference>
<dbReference type="RefSeq" id="WP_087258629.1">
    <property type="nucleotide sequence ID" value="NZ_NFLB01000029.1"/>
</dbReference>
<accession>A0A1Y4QBT0</accession>
<evidence type="ECO:0000313" key="2">
    <source>
        <dbReference type="EMBL" id="OUQ02715.1"/>
    </source>
</evidence>
<dbReference type="GO" id="GO:0015666">
    <property type="term" value="F:restriction endodeoxyribonuclease activity"/>
    <property type="evidence" value="ECO:0007669"/>
    <property type="project" value="TreeGrafter"/>
</dbReference>
<dbReference type="InterPro" id="IPR052906">
    <property type="entry name" value="Type_IV_Methyl-Rstrct_Enzyme"/>
</dbReference>
<dbReference type="Proteomes" id="UP000196258">
    <property type="component" value="Unassembled WGS sequence"/>
</dbReference>
<dbReference type="PANTHER" id="PTHR30015">
    <property type="entry name" value="MRR RESTRICTION SYSTEM PROTEIN"/>
    <property type="match status" value="1"/>
</dbReference>
<organism evidence="2 3">
    <name type="scientific">Thomasclavelia spiroformis</name>
    <dbReference type="NCBI Taxonomy" id="29348"/>
    <lineage>
        <taxon>Bacteria</taxon>
        <taxon>Bacillati</taxon>
        <taxon>Bacillota</taxon>
        <taxon>Erysipelotrichia</taxon>
        <taxon>Erysipelotrichales</taxon>
        <taxon>Coprobacillaceae</taxon>
        <taxon>Thomasclavelia</taxon>
    </lineage>
</organism>
<dbReference type="EMBL" id="NFLB01000029">
    <property type="protein sequence ID" value="OUQ02715.1"/>
    <property type="molecule type" value="Genomic_DNA"/>
</dbReference>
<dbReference type="InterPro" id="IPR011335">
    <property type="entry name" value="Restrct_endonuc-II-like"/>
</dbReference>